<gene>
    <name evidence="1" type="ORF">IE877_14090</name>
</gene>
<accession>A0ABR9D411</accession>
<evidence type="ECO:0000313" key="1">
    <source>
        <dbReference type="EMBL" id="MBD9356993.1"/>
    </source>
</evidence>
<dbReference type="RefSeq" id="WP_192375305.1">
    <property type="nucleotide sequence ID" value="NZ_CAJHIV010000001.1"/>
</dbReference>
<dbReference type="EMBL" id="JACXSS010000001">
    <property type="protein sequence ID" value="MBD9356993.1"/>
    <property type="molecule type" value="Genomic_DNA"/>
</dbReference>
<protein>
    <submittedName>
        <fullName evidence="1">Uncharacterized protein</fullName>
    </submittedName>
</protein>
<dbReference type="Proteomes" id="UP000652176">
    <property type="component" value="Unassembled WGS sequence"/>
</dbReference>
<name>A0ABR9D411_9GAMM</name>
<proteinExistence type="predicted"/>
<comment type="caution">
    <text evidence="1">The sequence shown here is derived from an EMBL/GenBank/DDBJ whole genome shotgun (WGS) entry which is preliminary data.</text>
</comment>
<keyword evidence="2" id="KW-1185">Reference proteome</keyword>
<evidence type="ECO:0000313" key="2">
    <source>
        <dbReference type="Proteomes" id="UP000652176"/>
    </source>
</evidence>
<organism evidence="1 2">
    <name type="scientific">Methylomonas albis</name>
    <dbReference type="NCBI Taxonomy" id="1854563"/>
    <lineage>
        <taxon>Bacteria</taxon>
        <taxon>Pseudomonadati</taxon>
        <taxon>Pseudomonadota</taxon>
        <taxon>Gammaproteobacteria</taxon>
        <taxon>Methylococcales</taxon>
        <taxon>Methylococcaceae</taxon>
        <taxon>Methylomonas</taxon>
    </lineage>
</organism>
<reference evidence="1 2" key="1">
    <citation type="submission" date="2020-09" db="EMBL/GenBank/DDBJ databases">
        <title>Methylomonas albis sp. nov. and Methylomonas fluvii sp. nov.: Two cold-adapted methanotrophs from the River Elbe and an amended description of Methylovulum psychrotolerans strain Eb1.</title>
        <authorList>
            <person name="Bussmann I.K."/>
            <person name="Klings K.-W."/>
            <person name="Warnstedt J."/>
            <person name="Hoppert M."/>
            <person name="Saborowski A."/>
            <person name="Horn F."/>
            <person name="Liebner S."/>
        </authorList>
    </citation>
    <scope>NUCLEOTIDE SEQUENCE [LARGE SCALE GENOMIC DNA]</scope>
    <source>
        <strain evidence="1 2">EbA</strain>
    </source>
</reference>
<sequence>MKPSFAADKSGNPKCILLNVKKLVYFKAFADASKGRYANFGSLGEPNLSQEEPIAK</sequence>